<sequence>METPAAAVSLALFFLSWLFYQRFLCANNDEFQTVPRSKKAANPIAEALARGYQAFSKPLGKPFYIIYWTKRLLILPPKYLGDIRRANRDHLRFQPAINEMLFQYKWLGDSIKTELNQAVIIKGINPQLPKLSGPLIEESEFALDLTVGDSPDGREVSAVEFANDISLRTFSRVLGGKALSRDQTYIDAFNAWSTGNMMTGFLTLMIPFHALRHTIGWPLAMYQKHVRQRRLHNLAKVHVVRRMEEEKSGMYDSTEVDALQLAMNLLPRHLPDQASSTSPTDLLAAQLWQLTWAGAQSPSMTLANMLVKVLETPAHCEVLREEVNAAIESQGWSDAMLNQMPLMDSFIREVQRLYPIMSVNVERKVMNQPFTFSDGLTLPKGTVFAFPASSCALDSDLVANPDEFDPYRFVKLSKQDAERGESDNRWAASQAGTTNMAFGYGNHVCPGRFLAVRGLRIIFARILIGYEVSWNRTDGKAPRMVMEGLSIPDPSQKVTIKRRLL</sequence>
<evidence type="ECO:0000256" key="7">
    <source>
        <dbReference type="PIRSR" id="PIRSR602403-1"/>
    </source>
</evidence>
<keyword evidence="8" id="KW-0503">Monooxygenase</keyword>
<accession>A0A2V1E0H3</accession>
<dbReference type="GO" id="GO:0005506">
    <property type="term" value="F:iron ion binding"/>
    <property type="evidence" value="ECO:0007669"/>
    <property type="project" value="InterPro"/>
</dbReference>
<keyword evidence="4 7" id="KW-0479">Metal-binding</keyword>
<organism evidence="10 11">
    <name type="scientific">Periconia macrospinosa</name>
    <dbReference type="NCBI Taxonomy" id="97972"/>
    <lineage>
        <taxon>Eukaryota</taxon>
        <taxon>Fungi</taxon>
        <taxon>Dikarya</taxon>
        <taxon>Ascomycota</taxon>
        <taxon>Pezizomycotina</taxon>
        <taxon>Dothideomycetes</taxon>
        <taxon>Pleosporomycetidae</taxon>
        <taxon>Pleosporales</taxon>
        <taxon>Massarineae</taxon>
        <taxon>Periconiaceae</taxon>
        <taxon>Periconia</taxon>
    </lineage>
</organism>
<feature type="binding site" description="axial binding residue" evidence="7">
    <location>
        <position position="445"/>
    </location>
    <ligand>
        <name>heme</name>
        <dbReference type="ChEBI" id="CHEBI:30413"/>
    </ligand>
    <ligandPart>
        <name>Fe</name>
        <dbReference type="ChEBI" id="CHEBI:18248"/>
    </ligandPart>
</feature>
<keyword evidence="9" id="KW-0732">Signal</keyword>
<evidence type="ECO:0000313" key="11">
    <source>
        <dbReference type="Proteomes" id="UP000244855"/>
    </source>
</evidence>
<comment type="pathway">
    <text evidence="2">Mycotoxin biosynthesis.</text>
</comment>
<keyword evidence="11" id="KW-1185">Reference proteome</keyword>
<keyword evidence="7 8" id="KW-0349">Heme</keyword>
<dbReference type="SUPFAM" id="SSF48264">
    <property type="entry name" value="Cytochrome P450"/>
    <property type="match status" value="1"/>
</dbReference>
<dbReference type="InterPro" id="IPR001128">
    <property type="entry name" value="Cyt_P450"/>
</dbReference>
<gene>
    <name evidence="10" type="ORF">DM02DRAFT_559426</name>
</gene>
<evidence type="ECO:0000256" key="8">
    <source>
        <dbReference type="RuleBase" id="RU000461"/>
    </source>
</evidence>
<dbReference type="InterPro" id="IPR002403">
    <property type="entry name" value="Cyt_P450_E_grp-IV"/>
</dbReference>
<dbReference type="GO" id="GO:0004497">
    <property type="term" value="F:monooxygenase activity"/>
    <property type="evidence" value="ECO:0007669"/>
    <property type="project" value="UniProtKB-KW"/>
</dbReference>
<dbReference type="OrthoDB" id="1844152at2759"/>
<dbReference type="InterPro" id="IPR017972">
    <property type="entry name" value="Cyt_P450_CS"/>
</dbReference>
<evidence type="ECO:0000256" key="1">
    <source>
        <dbReference type="ARBA" id="ARBA00001971"/>
    </source>
</evidence>
<evidence type="ECO:0000256" key="5">
    <source>
        <dbReference type="ARBA" id="ARBA00023002"/>
    </source>
</evidence>
<dbReference type="GO" id="GO:0016705">
    <property type="term" value="F:oxidoreductase activity, acting on paired donors, with incorporation or reduction of molecular oxygen"/>
    <property type="evidence" value="ECO:0007669"/>
    <property type="project" value="InterPro"/>
</dbReference>
<proteinExistence type="inferred from homology"/>
<dbReference type="PRINTS" id="PR00465">
    <property type="entry name" value="EP450IV"/>
</dbReference>
<dbReference type="PROSITE" id="PS00086">
    <property type="entry name" value="CYTOCHROME_P450"/>
    <property type="match status" value="1"/>
</dbReference>
<evidence type="ECO:0000256" key="4">
    <source>
        <dbReference type="ARBA" id="ARBA00022723"/>
    </source>
</evidence>
<feature type="signal peptide" evidence="9">
    <location>
        <begin position="1"/>
        <end position="26"/>
    </location>
</feature>
<evidence type="ECO:0000256" key="9">
    <source>
        <dbReference type="SAM" id="SignalP"/>
    </source>
</evidence>
<dbReference type="Proteomes" id="UP000244855">
    <property type="component" value="Unassembled WGS sequence"/>
</dbReference>
<protein>
    <submittedName>
        <fullName evidence="10">Cytochrome P450</fullName>
    </submittedName>
</protein>
<keyword evidence="5 8" id="KW-0560">Oxidoreductase</keyword>
<evidence type="ECO:0000256" key="2">
    <source>
        <dbReference type="ARBA" id="ARBA00004685"/>
    </source>
</evidence>
<dbReference type="Gene3D" id="1.10.630.10">
    <property type="entry name" value="Cytochrome P450"/>
    <property type="match status" value="1"/>
</dbReference>
<name>A0A2V1E0H3_9PLEO</name>
<dbReference type="EMBL" id="KZ805340">
    <property type="protein sequence ID" value="PVI02660.1"/>
    <property type="molecule type" value="Genomic_DNA"/>
</dbReference>
<comment type="similarity">
    <text evidence="3 8">Belongs to the cytochrome P450 family.</text>
</comment>
<evidence type="ECO:0000256" key="3">
    <source>
        <dbReference type="ARBA" id="ARBA00010617"/>
    </source>
</evidence>
<feature type="chain" id="PRO_5015935408" evidence="9">
    <location>
        <begin position="27"/>
        <end position="501"/>
    </location>
</feature>
<evidence type="ECO:0000256" key="6">
    <source>
        <dbReference type="ARBA" id="ARBA00023004"/>
    </source>
</evidence>
<dbReference type="InterPro" id="IPR036396">
    <property type="entry name" value="Cyt_P450_sf"/>
</dbReference>
<dbReference type="AlphaFoldDB" id="A0A2V1E0H3"/>
<comment type="cofactor">
    <cofactor evidence="1 7">
        <name>heme</name>
        <dbReference type="ChEBI" id="CHEBI:30413"/>
    </cofactor>
</comment>
<dbReference type="STRING" id="97972.A0A2V1E0H3"/>
<dbReference type="PANTHER" id="PTHR46206">
    <property type="entry name" value="CYTOCHROME P450"/>
    <property type="match status" value="1"/>
</dbReference>
<reference evidence="10 11" key="1">
    <citation type="journal article" date="2018" name="Sci. Rep.">
        <title>Comparative genomics provides insights into the lifestyle and reveals functional heterogeneity of dark septate endophytic fungi.</title>
        <authorList>
            <person name="Knapp D.G."/>
            <person name="Nemeth J.B."/>
            <person name="Barry K."/>
            <person name="Hainaut M."/>
            <person name="Henrissat B."/>
            <person name="Johnson J."/>
            <person name="Kuo A."/>
            <person name="Lim J.H.P."/>
            <person name="Lipzen A."/>
            <person name="Nolan M."/>
            <person name="Ohm R.A."/>
            <person name="Tamas L."/>
            <person name="Grigoriev I.V."/>
            <person name="Spatafora J.W."/>
            <person name="Nagy L.G."/>
            <person name="Kovacs G.M."/>
        </authorList>
    </citation>
    <scope>NUCLEOTIDE SEQUENCE [LARGE SCALE GENOMIC DNA]</scope>
    <source>
        <strain evidence="10 11">DSE2036</strain>
    </source>
</reference>
<dbReference type="CDD" id="cd11041">
    <property type="entry name" value="CYP503A1-like"/>
    <property type="match status" value="1"/>
</dbReference>
<keyword evidence="6 7" id="KW-0408">Iron</keyword>
<dbReference type="Pfam" id="PF00067">
    <property type="entry name" value="p450"/>
    <property type="match status" value="1"/>
</dbReference>
<evidence type="ECO:0000313" key="10">
    <source>
        <dbReference type="EMBL" id="PVI02660.1"/>
    </source>
</evidence>
<dbReference type="GO" id="GO:0020037">
    <property type="term" value="F:heme binding"/>
    <property type="evidence" value="ECO:0007669"/>
    <property type="project" value="InterPro"/>
</dbReference>